<sequence length="68" mass="8035">MHNYENELPEKIAFVIFWILFICAIIAIVLFFIDLEFFWLIIAALFGICGLLIKSHFRLSLFNKKDNP</sequence>
<proteinExistence type="predicted"/>
<dbReference type="Proteomes" id="UP000185895">
    <property type="component" value="Unassembled WGS sequence"/>
</dbReference>
<evidence type="ECO:0000313" key="3">
    <source>
        <dbReference type="Proteomes" id="UP000185895"/>
    </source>
</evidence>
<keyword evidence="1" id="KW-1133">Transmembrane helix</keyword>
<feature type="transmembrane region" description="Helical" evidence="1">
    <location>
        <begin position="12"/>
        <end position="32"/>
    </location>
</feature>
<evidence type="ECO:0000313" key="2">
    <source>
        <dbReference type="EMBL" id="OEY94034.1"/>
    </source>
</evidence>
<keyword evidence="3" id="KW-1185">Reference proteome</keyword>
<accession>A0A1E7R403</accession>
<gene>
    <name evidence="2" type="ORF">BJI46_13590</name>
</gene>
<organism evidence="2 3">
    <name type="scientific">Acinetobacter qingfengensis</name>
    <dbReference type="NCBI Taxonomy" id="1262585"/>
    <lineage>
        <taxon>Bacteria</taxon>
        <taxon>Pseudomonadati</taxon>
        <taxon>Pseudomonadota</taxon>
        <taxon>Gammaproteobacteria</taxon>
        <taxon>Moraxellales</taxon>
        <taxon>Moraxellaceae</taxon>
        <taxon>Acinetobacter</taxon>
    </lineage>
</organism>
<reference evidence="2 3" key="1">
    <citation type="submission" date="2016-09" db="EMBL/GenBank/DDBJ databases">
        <authorList>
            <person name="Capua I."/>
            <person name="De Benedictis P."/>
            <person name="Joannis T."/>
            <person name="Lombin L.H."/>
            <person name="Cattoli G."/>
        </authorList>
    </citation>
    <scope>NUCLEOTIDE SEQUENCE [LARGE SCALE GENOMIC DNA]</scope>
    <source>
        <strain evidence="2 3">ANC 4671</strain>
    </source>
</reference>
<name>A0A1E7R403_9GAMM</name>
<dbReference type="RefSeq" id="WP_070070307.1">
    <property type="nucleotide sequence ID" value="NZ_VXKN01000004.1"/>
</dbReference>
<dbReference type="EMBL" id="MKKK01000035">
    <property type="protein sequence ID" value="OEY94034.1"/>
    <property type="molecule type" value="Genomic_DNA"/>
</dbReference>
<comment type="caution">
    <text evidence="2">The sequence shown here is derived from an EMBL/GenBank/DDBJ whole genome shotgun (WGS) entry which is preliminary data.</text>
</comment>
<keyword evidence="1" id="KW-0812">Transmembrane</keyword>
<evidence type="ECO:0000256" key="1">
    <source>
        <dbReference type="SAM" id="Phobius"/>
    </source>
</evidence>
<keyword evidence="1" id="KW-0472">Membrane</keyword>
<dbReference type="AlphaFoldDB" id="A0A1E7R403"/>
<feature type="transmembrane region" description="Helical" evidence="1">
    <location>
        <begin position="38"/>
        <end position="57"/>
    </location>
</feature>
<protein>
    <submittedName>
        <fullName evidence="2">Uncharacterized protein</fullName>
    </submittedName>
</protein>